<reference evidence="12 13" key="1">
    <citation type="journal article" date="2023" name="Elife">
        <title>Identification of key yeast species and microbe-microbe interactions impacting larval growth of Drosophila in the wild.</title>
        <authorList>
            <person name="Mure A."/>
            <person name="Sugiura Y."/>
            <person name="Maeda R."/>
            <person name="Honda K."/>
            <person name="Sakurai N."/>
            <person name="Takahashi Y."/>
            <person name="Watada M."/>
            <person name="Katoh T."/>
            <person name="Gotoh A."/>
            <person name="Gotoh Y."/>
            <person name="Taniguchi I."/>
            <person name="Nakamura K."/>
            <person name="Hayashi T."/>
            <person name="Katayama T."/>
            <person name="Uemura T."/>
            <person name="Hattori Y."/>
        </authorList>
    </citation>
    <scope>NUCLEOTIDE SEQUENCE [LARGE SCALE GENOMIC DNA]</scope>
    <source>
        <strain evidence="12 13">PK-24</strain>
    </source>
</reference>
<dbReference type="PANTHER" id="PTHR45923">
    <property type="entry name" value="PROTEIN SEY1"/>
    <property type="match status" value="1"/>
</dbReference>
<proteinExistence type="inferred from homology"/>
<dbReference type="CDD" id="cd01851">
    <property type="entry name" value="GBP"/>
    <property type="match status" value="1"/>
</dbReference>
<dbReference type="GO" id="GO:0005789">
    <property type="term" value="C:endoplasmic reticulum membrane"/>
    <property type="evidence" value="ECO:0007669"/>
    <property type="project" value="UniProtKB-SubCell"/>
</dbReference>
<comment type="subcellular location">
    <subcellularLocation>
        <location evidence="8">Endoplasmic reticulum membrane</location>
        <topology evidence="8">Multi-pass membrane protein</topology>
    </subcellularLocation>
    <text evidence="8">Enriched in the cortical ER. Concentrated in punctae along the ER tubules.</text>
</comment>
<evidence type="ECO:0000256" key="3">
    <source>
        <dbReference type="ARBA" id="ARBA00022801"/>
    </source>
</evidence>
<dbReference type="PANTHER" id="PTHR45923:SF2">
    <property type="entry name" value="PROTEIN SEY1"/>
    <property type="match status" value="1"/>
</dbReference>
<dbReference type="GO" id="GO:0016320">
    <property type="term" value="P:endoplasmic reticulum membrane fusion"/>
    <property type="evidence" value="ECO:0007669"/>
    <property type="project" value="TreeGrafter"/>
</dbReference>
<dbReference type="GO" id="GO:0003924">
    <property type="term" value="F:GTPase activity"/>
    <property type="evidence" value="ECO:0007669"/>
    <property type="project" value="UniProtKB-UniRule"/>
</dbReference>
<evidence type="ECO:0000256" key="8">
    <source>
        <dbReference type="HAMAP-Rule" id="MF_03109"/>
    </source>
</evidence>
<gene>
    <name evidence="8" type="primary">SEY1</name>
    <name evidence="12" type="ORF">DAPK24_038980</name>
</gene>
<dbReference type="EMBL" id="BTGB01000005">
    <property type="protein sequence ID" value="GMM47323.1"/>
    <property type="molecule type" value="Genomic_DNA"/>
</dbReference>
<dbReference type="Gene3D" id="3.40.50.300">
    <property type="entry name" value="P-loop containing nucleotide triphosphate hydrolases"/>
    <property type="match status" value="1"/>
</dbReference>
<comment type="similarity">
    <text evidence="8">Belongs to the TRAFAC class dynamin-like GTPase superfamily. GB1/RHD3 GTPase family. RHD3 subfamily.</text>
</comment>
<dbReference type="SUPFAM" id="SSF52540">
    <property type="entry name" value="P-loop containing nucleoside triphosphate hydrolases"/>
    <property type="match status" value="1"/>
</dbReference>
<feature type="transmembrane region" description="Helical" evidence="10">
    <location>
        <begin position="747"/>
        <end position="765"/>
    </location>
</feature>
<feature type="region of interest" description="Disordered" evidence="9">
    <location>
        <begin position="797"/>
        <end position="829"/>
    </location>
</feature>
<accession>A0AAV5R950</accession>
<evidence type="ECO:0000256" key="10">
    <source>
        <dbReference type="SAM" id="Phobius"/>
    </source>
</evidence>
<feature type="compositionally biased region" description="Basic and acidic residues" evidence="9">
    <location>
        <begin position="815"/>
        <end position="829"/>
    </location>
</feature>
<keyword evidence="8" id="KW-0175">Coiled coil</keyword>
<dbReference type="InterPro" id="IPR046758">
    <property type="entry name" value="Sey1/RHD3-like_3HB"/>
</dbReference>
<keyword evidence="7 8" id="KW-0472">Membrane</keyword>
<comment type="caution">
    <text evidence="12">The sequence shown here is derived from an EMBL/GenBank/DDBJ whole genome shotgun (WGS) entry which is preliminary data.</text>
</comment>
<dbReference type="InterPro" id="IPR008803">
    <property type="entry name" value="RHD3/Sey1"/>
</dbReference>
<keyword evidence="3 8" id="KW-0378">Hydrolase</keyword>
<evidence type="ECO:0000256" key="1">
    <source>
        <dbReference type="ARBA" id="ARBA00022692"/>
    </source>
</evidence>
<dbReference type="PROSITE" id="PS51715">
    <property type="entry name" value="G_GB1_RHD3"/>
    <property type="match status" value="1"/>
</dbReference>
<keyword evidence="2 8" id="KW-0547">Nucleotide-binding</keyword>
<dbReference type="HAMAP" id="MF_03109">
    <property type="entry name" value="Sey1"/>
    <property type="match status" value="1"/>
</dbReference>
<evidence type="ECO:0000256" key="6">
    <source>
        <dbReference type="ARBA" id="ARBA00023134"/>
    </source>
</evidence>
<keyword evidence="13" id="KW-1185">Reference proteome</keyword>
<evidence type="ECO:0000256" key="5">
    <source>
        <dbReference type="ARBA" id="ARBA00022989"/>
    </source>
</evidence>
<feature type="topological domain" description="Cytoplasmic" evidence="8">
    <location>
        <begin position="1"/>
        <end position="722"/>
    </location>
</feature>
<organism evidence="12 13">
    <name type="scientific">Pichia kluyveri</name>
    <name type="common">Yeast</name>
    <dbReference type="NCBI Taxonomy" id="36015"/>
    <lineage>
        <taxon>Eukaryota</taxon>
        <taxon>Fungi</taxon>
        <taxon>Dikarya</taxon>
        <taxon>Ascomycota</taxon>
        <taxon>Saccharomycotina</taxon>
        <taxon>Pichiomycetes</taxon>
        <taxon>Pichiales</taxon>
        <taxon>Pichiaceae</taxon>
        <taxon>Pichia</taxon>
    </lineage>
</organism>
<feature type="binding site" evidence="8">
    <location>
        <begin position="54"/>
        <end position="61"/>
    </location>
    <ligand>
        <name>GTP</name>
        <dbReference type="ChEBI" id="CHEBI:37565"/>
    </ligand>
</feature>
<protein>
    <submittedName>
        <fullName evidence="12">Dynamin-like GTPase</fullName>
    </submittedName>
</protein>
<evidence type="ECO:0000313" key="13">
    <source>
        <dbReference type="Proteomes" id="UP001378960"/>
    </source>
</evidence>
<dbReference type="Pfam" id="PF20428">
    <property type="entry name" value="Sey1_3HB"/>
    <property type="match status" value="1"/>
</dbReference>
<feature type="coiled-coil region" evidence="8">
    <location>
        <begin position="460"/>
        <end position="487"/>
    </location>
</feature>
<feature type="compositionally biased region" description="Polar residues" evidence="9">
    <location>
        <begin position="804"/>
        <end position="814"/>
    </location>
</feature>
<dbReference type="InterPro" id="IPR027417">
    <property type="entry name" value="P-loop_NTPase"/>
</dbReference>
<sequence length="829" mass="95363">MANTGLNDTSMVSVHLIDEEKHFARHLDEYVDKCYVGKSNDDNGLNYHIVSVFGSQSTGKSTLLNKLFGTKFDVMDEEKRQQTTKGIWFSHANYIASTENNADETENVGLKKQKANDSNIYVLDVEGVDGRERADDKDFERKSALFALATSEVLIVNIFEHQVGLYQGANMELLKTVMEVNLSLFHQSKQKCLLLFVIRDFTGMTPLSNLGQSLEADMNKIWTDLNKPDECIDSKIDDFFDLKFFSITHKYYKPDEFEHNIMQLGDQFSNDTFFDNNKYHRKIPIDAWALYSEKIWNQIEDNKDLDLPTQQILVSKFKCNEILNNVYDAVFTKEFTEVGNPLENPTDSCVIFNSLRNKCLSAYDSQASRYQNAVYTDIRSNLAEKIDIKLKDFYSKILKNLADSLISAQETKFPDLKKKSKGMAFLDILTSTTDGVIADFQSKALEFQFTEQDTTANIYQDEYEIQLADLKKRLEEFSNILKQKESKSLINKLSRKFQNNFKEYVVEELSQPTNLSWDNIYSKFESLTSKLLKPYLLNASYDFKIGLSENLNESLHLRLMKSFWNKFDNIVHNYVNEETVSRVLRTVFEDKFKYDAKGLPLIWKDFNQIDSQFNNAVETAKKTLPIFSAMKLSNGKLIQKPVYSINDSVSDEDDDDDDADYYGGYESTDISDNEQSYEGKKKNRFASLLTTKQEAKINQRFKKESDAIYLDAKRSMVANRTSIPTFMYVLLLVLGWNELMIVVRNPILFILAIFTITGLYVAYNVQMLGPMISVGNAMFSQTKTVVKGKLRELLVEEDAPRSKTAPNTSPSNTKNNEEYELKDMKQTLI</sequence>
<dbReference type="AlphaFoldDB" id="A0AAV5R950"/>
<dbReference type="FunFam" id="3.40.50.300:FF:000727">
    <property type="entry name" value="Protein SEY1 homolog"/>
    <property type="match status" value="1"/>
</dbReference>
<evidence type="ECO:0000256" key="4">
    <source>
        <dbReference type="ARBA" id="ARBA00022824"/>
    </source>
</evidence>
<feature type="topological domain" description="Cytoplasmic" evidence="8">
    <location>
        <begin position="768"/>
        <end position="829"/>
    </location>
</feature>
<name>A0AAV5R950_PICKL</name>
<dbReference type="GO" id="GO:0005525">
    <property type="term" value="F:GTP binding"/>
    <property type="evidence" value="ECO:0007669"/>
    <property type="project" value="UniProtKB-UniRule"/>
</dbReference>
<keyword evidence="4 8" id="KW-0256">Endoplasmic reticulum</keyword>
<evidence type="ECO:0000256" key="2">
    <source>
        <dbReference type="ARBA" id="ARBA00022741"/>
    </source>
</evidence>
<keyword evidence="1 8" id="KW-0812">Transmembrane</keyword>
<feature type="topological domain" description="Lumenal" evidence="8">
    <location>
        <begin position="744"/>
        <end position="746"/>
    </location>
</feature>
<keyword evidence="6 8" id="KW-0342">GTP-binding</keyword>
<evidence type="ECO:0000259" key="11">
    <source>
        <dbReference type="PROSITE" id="PS51715"/>
    </source>
</evidence>
<dbReference type="Proteomes" id="UP001378960">
    <property type="component" value="Unassembled WGS sequence"/>
</dbReference>
<keyword evidence="5 8" id="KW-1133">Transmembrane helix</keyword>
<dbReference type="InterPro" id="IPR030386">
    <property type="entry name" value="G_GB1_RHD3_dom"/>
</dbReference>
<evidence type="ECO:0000313" key="12">
    <source>
        <dbReference type="EMBL" id="GMM47323.1"/>
    </source>
</evidence>
<evidence type="ECO:0000256" key="9">
    <source>
        <dbReference type="SAM" id="MobiDB-lite"/>
    </source>
</evidence>
<feature type="domain" description="GB1/RHD3-type G" evidence="11">
    <location>
        <begin position="44"/>
        <end position="284"/>
    </location>
</feature>
<dbReference type="Pfam" id="PF05879">
    <property type="entry name" value="RHD3_GTPase"/>
    <property type="match status" value="1"/>
</dbReference>
<feature type="transmembrane region" description="Helical" evidence="10">
    <location>
        <begin position="723"/>
        <end position="741"/>
    </location>
</feature>
<evidence type="ECO:0000256" key="7">
    <source>
        <dbReference type="ARBA" id="ARBA00023136"/>
    </source>
</evidence>